<reference evidence="1 2" key="1">
    <citation type="submission" date="2020-04" db="EMBL/GenBank/DDBJ databases">
        <authorList>
            <person name="Alioto T."/>
            <person name="Alioto T."/>
            <person name="Gomez Garrido J."/>
        </authorList>
    </citation>
    <scope>NUCLEOTIDE SEQUENCE [LARGE SCALE GENOMIC DNA]</scope>
</reference>
<keyword evidence="2" id="KW-1185">Reference proteome</keyword>
<comment type="caution">
    <text evidence="1">The sequence shown here is derived from an EMBL/GenBank/DDBJ whole genome shotgun (WGS) entry which is preliminary data.</text>
</comment>
<dbReference type="Proteomes" id="UP000494165">
    <property type="component" value="Unassembled WGS sequence"/>
</dbReference>
<dbReference type="AlphaFoldDB" id="A0A8S1E080"/>
<accession>A0A8S1E080</accession>
<gene>
    <name evidence="1" type="ORF">CLODIP_2_CD13916</name>
</gene>
<organism evidence="1 2">
    <name type="scientific">Cloeon dipterum</name>
    <dbReference type="NCBI Taxonomy" id="197152"/>
    <lineage>
        <taxon>Eukaryota</taxon>
        <taxon>Metazoa</taxon>
        <taxon>Ecdysozoa</taxon>
        <taxon>Arthropoda</taxon>
        <taxon>Hexapoda</taxon>
        <taxon>Insecta</taxon>
        <taxon>Pterygota</taxon>
        <taxon>Palaeoptera</taxon>
        <taxon>Ephemeroptera</taxon>
        <taxon>Pisciforma</taxon>
        <taxon>Baetidae</taxon>
        <taxon>Cloeon</taxon>
    </lineage>
</organism>
<sequence length="292" mass="33575">MEFVPRLEHAKKICRLLGSVNKLENLATETILNNLATLTQQQGVKSIQKILSPPLRENVLQELLATRRPGQSKSIEEFNCMKQSVLVLINTRTKKLDLDLLMSFFPESNSKNEFYEVLMMISIAAPNVQHLKMNIKDLQDCFACNIIKSACIRYLSSLKELKILEIVGDSSHSVDYALLCRELRNLRVLSANYFDGRSMSEEEIRKSFGNLKLLEYGCMTISKVRQIGNVLPDLHIVRNFRGLNGITLEKFIANKKFLERRNFPHFNNCLSNLYAYAGVRSKNPFSETYFRK</sequence>
<evidence type="ECO:0000313" key="2">
    <source>
        <dbReference type="Proteomes" id="UP000494165"/>
    </source>
</evidence>
<dbReference type="EMBL" id="CADEPI010000318">
    <property type="protein sequence ID" value="CAB3383656.1"/>
    <property type="molecule type" value="Genomic_DNA"/>
</dbReference>
<proteinExistence type="predicted"/>
<name>A0A8S1E080_9INSE</name>
<evidence type="ECO:0000313" key="1">
    <source>
        <dbReference type="EMBL" id="CAB3383656.1"/>
    </source>
</evidence>
<protein>
    <submittedName>
        <fullName evidence="1">Uncharacterized protein</fullName>
    </submittedName>
</protein>